<evidence type="ECO:0000256" key="1">
    <source>
        <dbReference type="SAM" id="Phobius"/>
    </source>
</evidence>
<reference evidence="3 4" key="1">
    <citation type="submission" date="2023-03" db="EMBL/GenBank/DDBJ databases">
        <title>Bacillus Genome Sequencing.</title>
        <authorList>
            <person name="Dunlap C."/>
        </authorList>
    </citation>
    <scope>NUCLEOTIDE SEQUENCE [LARGE SCALE GENOMIC DNA]</scope>
    <source>
        <strain evidence="3 4">B-23453</strain>
    </source>
</reference>
<dbReference type="InterPro" id="IPR000160">
    <property type="entry name" value="GGDEF_dom"/>
</dbReference>
<dbReference type="InterPro" id="IPR050469">
    <property type="entry name" value="Diguanylate_Cyclase"/>
</dbReference>
<dbReference type="RefSeq" id="WP_232317601.1">
    <property type="nucleotide sequence ID" value="NZ_JARMAB010000047.1"/>
</dbReference>
<evidence type="ECO:0000313" key="3">
    <source>
        <dbReference type="EMBL" id="MED1206056.1"/>
    </source>
</evidence>
<dbReference type="NCBIfam" id="TIGR00254">
    <property type="entry name" value="GGDEF"/>
    <property type="match status" value="1"/>
</dbReference>
<sequence>MYWVFSSLYFHLRTISKQGNITVDYGINYSLSFVLFSGLLGLLLFELLFNITVHIYKKWTKINEPDEIMHTIYNIGSFVLQNVAAYLVFQYTYPFFHSFPFGYWILMAILVTITAILSDAFLITVFSLLGEMKTRRDILEFIKSRSLLDMGKTAITNGMLFLFVKDHQWELLLALFILNFLVSRSFINKAQNLENVVERDKFKEMAYTDFLTGVSNRAAMAKEMEKLNESGEWIGIVVADMDEFKKVNDTFNHAIGDQVIQHFANTLKSILKNEDFLFRSGGEEFTLFLRNREYEETVALLEGLLQKIETGKVEVEFNGEQTAVSYTASFGLYFYKVHQWVAMEKGYVYADQLLLQSKEAGKNQLSSIKQGSYPAREQTVLLSNQHG</sequence>
<feature type="transmembrane region" description="Helical" evidence="1">
    <location>
        <begin position="68"/>
        <end position="89"/>
    </location>
</feature>
<keyword evidence="1" id="KW-0472">Membrane</keyword>
<gene>
    <name evidence="3" type="ORF">P4T90_23810</name>
</gene>
<keyword evidence="1" id="KW-0812">Transmembrane</keyword>
<dbReference type="PANTHER" id="PTHR45138:SF9">
    <property type="entry name" value="DIGUANYLATE CYCLASE DGCM-RELATED"/>
    <property type="match status" value="1"/>
</dbReference>
<dbReference type="InterPro" id="IPR029787">
    <property type="entry name" value="Nucleotide_cyclase"/>
</dbReference>
<keyword evidence="1" id="KW-1133">Transmembrane helix</keyword>
<comment type="caution">
    <text evidence="3">The sequence shown here is derived from an EMBL/GenBank/DDBJ whole genome shotgun (WGS) entry which is preliminary data.</text>
</comment>
<feature type="transmembrane region" description="Helical" evidence="1">
    <location>
        <begin position="33"/>
        <end position="56"/>
    </location>
</feature>
<dbReference type="Proteomes" id="UP001341444">
    <property type="component" value="Unassembled WGS sequence"/>
</dbReference>
<accession>A0ABU6MN00</accession>
<dbReference type="Gene3D" id="3.30.70.270">
    <property type="match status" value="1"/>
</dbReference>
<dbReference type="CDD" id="cd01949">
    <property type="entry name" value="GGDEF"/>
    <property type="match status" value="1"/>
</dbReference>
<feature type="domain" description="GGDEF" evidence="2">
    <location>
        <begin position="232"/>
        <end position="370"/>
    </location>
</feature>
<dbReference type="EMBL" id="JARMAB010000047">
    <property type="protein sequence ID" value="MED1206056.1"/>
    <property type="molecule type" value="Genomic_DNA"/>
</dbReference>
<feature type="transmembrane region" description="Helical" evidence="1">
    <location>
        <begin position="101"/>
        <end position="129"/>
    </location>
</feature>
<dbReference type="SUPFAM" id="SSF55073">
    <property type="entry name" value="Nucleotide cyclase"/>
    <property type="match status" value="1"/>
</dbReference>
<name>A0ABU6MN00_9BACI</name>
<protein>
    <submittedName>
        <fullName evidence="3">GGDEF domain-containing protein</fullName>
    </submittedName>
</protein>
<dbReference type="PANTHER" id="PTHR45138">
    <property type="entry name" value="REGULATORY COMPONENTS OF SENSORY TRANSDUCTION SYSTEM"/>
    <property type="match status" value="1"/>
</dbReference>
<dbReference type="InterPro" id="IPR043128">
    <property type="entry name" value="Rev_trsase/Diguanyl_cyclase"/>
</dbReference>
<keyword evidence="4" id="KW-1185">Reference proteome</keyword>
<evidence type="ECO:0000259" key="2">
    <source>
        <dbReference type="PROSITE" id="PS50887"/>
    </source>
</evidence>
<dbReference type="PROSITE" id="PS50887">
    <property type="entry name" value="GGDEF"/>
    <property type="match status" value="1"/>
</dbReference>
<proteinExistence type="predicted"/>
<organism evidence="3 4">
    <name type="scientific">Heyndrickxia acidicola</name>
    <dbReference type="NCBI Taxonomy" id="209389"/>
    <lineage>
        <taxon>Bacteria</taxon>
        <taxon>Bacillati</taxon>
        <taxon>Bacillota</taxon>
        <taxon>Bacilli</taxon>
        <taxon>Bacillales</taxon>
        <taxon>Bacillaceae</taxon>
        <taxon>Heyndrickxia</taxon>
    </lineage>
</organism>
<dbReference type="Pfam" id="PF00990">
    <property type="entry name" value="GGDEF"/>
    <property type="match status" value="1"/>
</dbReference>
<dbReference type="SMART" id="SM00267">
    <property type="entry name" value="GGDEF"/>
    <property type="match status" value="1"/>
</dbReference>
<evidence type="ECO:0000313" key="4">
    <source>
        <dbReference type="Proteomes" id="UP001341444"/>
    </source>
</evidence>